<evidence type="ECO:0000313" key="2">
    <source>
        <dbReference type="EMBL" id="KAK2029703.1"/>
    </source>
</evidence>
<dbReference type="AlphaFoldDB" id="A0AAD9HIV3"/>
<comment type="caution">
    <text evidence="2">The sequence shown here is derived from an EMBL/GenBank/DDBJ whole genome shotgun (WGS) entry which is preliminary data.</text>
</comment>
<protein>
    <submittedName>
        <fullName evidence="2">Uncharacterized protein</fullName>
    </submittedName>
</protein>
<organism evidence="2 3">
    <name type="scientific">Colletotrichum zoysiae</name>
    <dbReference type="NCBI Taxonomy" id="1216348"/>
    <lineage>
        <taxon>Eukaryota</taxon>
        <taxon>Fungi</taxon>
        <taxon>Dikarya</taxon>
        <taxon>Ascomycota</taxon>
        <taxon>Pezizomycotina</taxon>
        <taxon>Sordariomycetes</taxon>
        <taxon>Hypocreomycetidae</taxon>
        <taxon>Glomerellales</taxon>
        <taxon>Glomerellaceae</taxon>
        <taxon>Colletotrichum</taxon>
        <taxon>Colletotrichum graminicola species complex</taxon>
    </lineage>
</organism>
<evidence type="ECO:0000256" key="1">
    <source>
        <dbReference type="SAM" id="MobiDB-lite"/>
    </source>
</evidence>
<proteinExistence type="predicted"/>
<keyword evidence="3" id="KW-1185">Reference proteome</keyword>
<evidence type="ECO:0000313" key="3">
    <source>
        <dbReference type="Proteomes" id="UP001232148"/>
    </source>
</evidence>
<feature type="compositionally biased region" description="Low complexity" evidence="1">
    <location>
        <begin position="86"/>
        <end position="97"/>
    </location>
</feature>
<sequence>MARLQWSKEVSRSQATADSSRAVAAALVVGATTTLKLSDRFNGNVTINGGTVASGGGGGGGRGATKSEAKAMSRRQTGQEPQIGQNPRNNPNPAERPIVWVRG</sequence>
<dbReference type="EMBL" id="MU842860">
    <property type="protein sequence ID" value="KAK2029703.1"/>
    <property type="molecule type" value="Genomic_DNA"/>
</dbReference>
<feature type="compositionally biased region" description="Polar residues" evidence="1">
    <location>
        <begin position="74"/>
        <end position="85"/>
    </location>
</feature>
<gene>
    <name evidence="2" type="ORF">LX32DRAFT_652106</name>
</gene>
<accession>A0AAD9HIV3</accession>
<feature type="region of interest" description="Disordered" evidence="1">
    <location>
        <begin position="1"/>
        <end position="21"/>
    </location>
</feature>
<dbReference type="Proteomes" id="UP001232148">
    <property type="component" value="Unassembled WGS sequence"/>
</dbReference>
<feature type="region of interest" description="Disordered" evidence="1">
    <location>
        <begin position="49"/>
        <end position="103"/>
    </location>
</feature>
<feature type="compositionally biased region" description="Gly residues" evidence="1">
    <location>
        <begin position="52"/>
        <end position="63"/>
    </location>
</feature>
<reference evidence="2" key="1">
    <citation type="submission" date="2021-06" db="EMBL/GenBank/DDBJ databases">
        <title>Comparative genomics, transcriptomics and evolutionary studies reveal genomic signatures of adaptation to plant cell wall in hemibiotrophic fungi.</title>
        <authorList>
            <consortium name="DOE Joint Genome Institute"/>
            <person name="Baroncelli R."/>
            <person name="Diaz J.F."/>
            <person name="Benocci T."/>
            <person name="Peng M."/>
            <person name="Battaglia E."/>
            <person name="Haridas S."/>
            <person name="Andreopoulos W."/>
            <person name="Labutti K."/>
            <person name="Pangilinan J."/>
            <person name="Floch G.L."/>
            <person name="Makela M.R."/>
            <person name="Henrissat B."/>
            <person name="Grigoriev I.V."/>
            <person name="Crouch J.A."/>
            <person name="De Vries R.P."/>
            <person name="Sukno S.A."/>
            <person name="Thon M.R."/>
        </authorList>
    </citation>
    <scope>NUCLEOTIDE SEQUENCE</scope>
    <source>
        <strain evidence="2">MAFF235873</strain>
    </source>
</reference>
<name>A0AAD9HIV3_9PEZI</name>